<evidence type="ECO:0000256" key="1">
    <source>
        <dbReference type="SAM" id="Phobius"/>
    </source>
</evidence>
<protein>
    <submittedName>
        <fullName evidence="2">Uncharacterized protein</fullName>
    </submittedName>
</protein>
<proteinExistence type="predicted"/>
<keyword evidence="1" id="KW-1133">Transmembrane helix</keyword>
<keyword evidence="1" id="KW-0812">Transmembrane</keyword>
<organism evidence="2 3">
    <name type="scientific">Paraglaciecola mesophila KMM 241</name>
    <dbReference type="NCBI Taxonomy" id="1128912"/>
    <lineage>
        <taxon>Bacteria</taxon>
        <taxon>Pseudomonadati</taxon>
        <taxon>Pseudomonadota</taxon>
        <taxon>Gammaproteobacteria</taxon>
        <taxon>Alteromonadales</taxon>
        <taxon>Alteromonadaceae</taxon>
        <taxon>Paraglaciecola</taxon>
    </lineage>
</organism>
<dbReference type="EMBL" id="BAEP01000011">
    <property type="protein sequence ID" value="GAC23058.1"/>
    <property type="molecule type" value="Genomic_DNA"/>
</dbReference>
<dbReference type="AlphaFoldDB" id="K6Z246"/>
<evidence type="ECO:0000313" key="2">
    <source>
        <dbReference type="EMBL" id="GAC23058.1"/>
    </source>
</evidence>
<dbReference type="Proteomes" id="UP000006263">
    <property type="component" value="Unassembled WGS sequence"/>
</dbReference>
<evidence type="ECO:0000313" key="3">
    <source>
        <dbReference type="Proteomes" id="UP000006263"/>
    </source>
</evidence>
<name>K6Z246_9ALTE</name>
<keyword evidence="1" id="KW-0472">Membrane</keyword>
<feature type="transmembrane region" description="Helical" evidence="1">
    <location>
        <begin position="20"/>
        <end position="41"/>
    </location>
</feature>
<accession>K6Z246</accession>
<sequence>MRQIAFVSPALRCTRALKLMLLWLNTDAGSIITALSLKGFLSASSKTFYKHSIKR</sequence>
<gene>
    <name evidence="2" type="ORF">GMES_0758</name>
</gene>
<reference evidence="2 3" key="1">
    <citation type="journal article" date="2017" name="Antonie Van Leeuwenhoek">
        <title>Rhizobium rhizosphaerae sp. nov., a novel species isolated from rice rhizosphere.</title>
        <authorList>
            <person name="Zhao J.J."/>
            <person name="Zhang J."/>
            <person name="Zhang R.J."/>
            <person name="Zhang C.W."/>
            <person name="Yin H.Q."/>
            <person name="Zhang X.X."/>
        </authorList>
    </citation>
    <scope>NUCLEOTIDE SEQUENCE [LARGE SCALE GENOMIC DNA]</scope>
    <source>
        <strain evidence="2 3">KMM 241</strain>
    </source>
</reference>
<comment type="caution">
    <text evidence="2">The sequence shown here is derived from an EMBL/GenBank/DDBJ whole genome shotgun (WGS) entry which is preliminary data.</text>
</comment>